<proteinExistence type="predicted"/>
<feature type="domain" description="Hypervirulence associated protein TUDOR" evidence="2">
    <location>
        <begin position="9"/>
        <end position="66"/>
    </location>
</feature>
<dbReference type="Proteomes" id="UP000036959">
    <property type="component" value="Unassembled WGS sequence"/>
</dbReference>
<dbReference type="InterPro" id="IPR021331">
    <property type="entry name" value="Hva1_TUDOR"/>
</dbReference>
<evidence type="ECO:0000256" key="1">
    <source>
        <dbReference type="SAM" id="MobiDB-lite"/>
    </source>
</evidence>
<dbReference type="AlphaFoldDB" id="A0A0L0M8M9"/>
<evidence type="ECO:0000313" key="4">
    <source>
        <dbReference type="Proteomes" id="UP000036959"/>
    </source>
</evidence>
<dbReference type="PATRIC" id="fig|242163.4.peg.2143"/>
<accession>A0A0L0M8M9</accession>
<evidence type="ECO:0000313" key="3">
    <source>
        <dbReference type="EMBL" id="KND58635.1"/>
    </source>
</evidence>
<reference evidence="4" key="1">
    <citation type="submission" date="2015-06" db="EMBL/GenBank/DDBJ databases">
        <title>Comparative genomics of Burkholderia leaf nodule symbionts.</title>
        <authorList>
            <person name="Carlier A."/>
            <person name="Eberl L."/>
            <person name="Pinto-Carbo M."/>
        </authorList>
    </citation>
    <scope>NUCLEOTIDE SEQUENCE [LARGE SCALE GENOMIC DNA]</scope>
    <source>
        <strain evidence="4">UZHbot4</strain>
    </source>
</reference>
<name>A0A0L0M8M9_9BURK</name>
<organism evidence="3 4">
    <name type="scientific">Candidatus Burkholderia verschuerenii</name>
    <dbReference type="NCBI Taxonomy" id="242163"/>
    <lineage>
        <taxon>Bacteria</taxon>
        <taxon>Pseudomonadati</taxon>
        <taxon>Pseudomonadota</taxon>
        <taxon>Betaproteobacteria</taxon>
        <taxon>Burkholderiales</taxon>
        <taxon>Burkholderiaceae</taxon>
        <taxon>Burkholderia</taxon>
    </lineage>
</organism>
<feature type="compositionally biased region" description="Basic and acidic residues" evidence="1">
    <location>
        <begin position="42"/>
        <end position="71"/>
    </location>
</feature>
<dbReference type="EMBL" id="LFJJ01000175">
    <property type="protein sequence ID" value="KND58635.1"/>
    <property type="molecule type" value="Genomic_DNA"/>
</dbReference>
<gene>
    <name evidence="3" type="ORF">BVER_06386</name>
</gene>
<comment type="caution">
    <text evidence="3">The sequence shown here is derived from an EMBL/GenBank/DDBJ whole genome shotgun (WGS) entry which is preliminary data.</text>
</comment>
<keyword evidence="4" id="KW-1185">Reference proteome</keyword>
<evidence type="ECO:0000259" key="2">
    <source>
        <dbReference type="Pfam" id="PF11160"/>
    </source>
</evidence>
<dbReference type="Pfam" id="PF11160">
    <property type="entry name" value="Hva1_TUDOR"/>
    <property type="match status" value="1"/>
</dbReference>
<dbReference type="RefSeq" id="WP_050455241.1">
    <property type="nucleotide sequence ID" value="NZ_LFJJ01000175.1"/>
</dbReference>
<dbReference type="Gene3D" id="2.30.30.1060">
    <property type="match status" value="1"/>
</dbReference>
<sequence length="71" mass="7926">MRHALKLHDHVKWSTPQGDTIGHIVRVITSHTQLDGHTVSASKDEPHYEVESDKSGKRAVHKGDALKKVSH</sequence>
<protein>
    <recommendedName>
        <fullName evidence="2">Hypervirulence associated protein TUDOR domain-containing protein</fullName>
    </recommendedName>
</protein>
<feature type="region of interest" description="Disordered" evidence="1">
    <location>
        <begin position="35"/>
        <end position="71"/>
    </location>
</feature>
<dbReference type="OrthoDB" id="71751at2"/>